<name>A0A1Q3B0S5_CEPFO</name>
<dbReference type="FunCoup" id="A0A1Q3B0S5">
    <property type="interactions" value="475"/>
</dbReference>
<dbReference type="EMBL" id="BDDD01000201">
    <property type="protein sequence ID" value="GAV61474.1"/>
    <property type="molecule type" value="Genomic_DNA"/>
</dbReference>
<dbReference type="GO" id="GO:0051213">
    <property type="term" value="F:dioxygenase activity"/>
    <property type="evidence" value="ECO:0007669"/>
    <property type="project" value="UniProtKB-ARBA"/>
</dbReference>
<proteinExistence type="inferred from homology"/>
<comment type="caution">
    <text evidence="8">The sequence shown here is derived from an EMBL/GenBank/DDBJ whole genome shotgun (WGS) entry which is preliminary data.</text>
</comment>
<keyword evidence="3 6" id="KW-0479">Metal-binding</keyword>
<dbReference type="OrthoDB" id="288590at2759"/>
<evidence type="ECO:0000313" key="9">
    <source>
        <dbReference type="Proteomes" id="UP000187406"/>
    </source>
</evidence>
<dbReference type="GO" id="GO:0046872">
    <property type="term" value="F:metal ion binding"/>
    <property type="evidence" value="ECO:0007669"/>
    <property type="project" value="UniProtKB-KW"/>
</dbReference>
<keyword evidence="9" id="KW-1185">Reference proteome</keyword>
<dbReference type="Pfam" id="PF14226">
    <property type="entry name" value="DIOX_N"/>
    <property type="match status" value="1"/>
</dbReference>
<keyword evidence="4 6" id="KW-0560">Oxidoreductase</keyword>
<dbReference type="SUPFAM" id="SSF51197">
    <property type="entry name" value="Clavaminate synthase-like"/>
    <property type="match status" value="1"/>
</dbReference>
<evidence type="ECO:0000256" key="6">
    <source>
        <dbReference type="RuleBase" id="RU003682"/>
    </source>
</evidence>
<dbReference type="Proteomes" id="UP000187406">
    <property type="component" value="Unassembled WGS sequence"/>
</dbReference>
<dbReference type="PANTHER" id="PTHR10209">
    <property type="entry name" value="OXIDOREDUCTASE, 2OG-FE II OXYGENASE FAMILY PROTEIN"/>
    <property type="match status" value="1"/>
</dbReference>
<feature type="domain" description="Fe2OG dioxygenase" evidence="7">
    <location>
        <begin position="215"/>
        <end position="316"/>
    </location>
</feature>
<dbReference type="AlphaFoldDB" id="A0A1Q3B0S5"/>
<dbReference type="InParanoid" id="A0A1Q3B0S5"/>
<keyword evidence="5 6" id="KW-0408">Iron</keyword>
<comment type="similarity">
    <text evidence="2 6">Belongs to the iron/ascorbate-dependent oxidoreductase family.</text>
</comment>
<dbReference type="PANTHER" id="PTHR10209:SF884">
    <property type="entry name" value="1-AMINOCYCLOPROPANE-1-CARBOXYLATE OXIDASE HOMOLOG 1-LIKE"/>
    <property type="match status" value="1"/>
</dbReference>
<dbReference type="PROSITE" id="PS51471">
    <property type="entry name" value="FE2OG_OXY"/>
    <property type="match status" value="1"/>
</dbReference>
<dbReference type="Pfam" id="PF03171">
    <property type="entry name" value="2OG-FeII_Oxy"/>
    <property type="match status" value="1"/>
</dbReference>
<dbReference type="STRING" id="3775.A0A1Q3B0S5"/>
<evidence type="ECO:0000256" key="2">
    <source>
        <dbReference type="ARBA" id="ARBA00008056"/>
    </source>
</evidence>
<dbReference type="InterPro" id="IPR044861">
    <property type="entry name" value="IPNS-like_FE2OG_OXY"/>
</dbReference>
<dbReference type="InterPro" id="IPR005123">
    <property type="entry name" value="Oxoglu/Fe-dep_dioxygenase_dom"/>
</dbReference>
<gene>
    <name evidence="8" type="ORF">CFOL_v3_05001</name>
</gene>
<evidence type="ECO:0000313" key="8">
    <source>
        <dbReference type="EMBL" id="GAV61474.1"/>
    </source>
</evidence>
<organism evidence="8 9">
    <name type="scientific">Cephalotus follicularis</name>
    <name type="common">Albany pitcher plant</name>
    <dbReference type="NCBI Taxonomy" id="3775"/>
    <lineage>
        <taxon>Eukaryota</taxon>
        <taxon>Viridiplantae</taxon>
        <taxon>Streptophyta</taxon>
        <taxon>Embryophyta</taxon>
        <taxon>Tracheophyta</taxon>
        <taxon>Spermatophyta</taxon>
        <taxon>Magnoliopsida</taxon>
        <taxon>eudicotyledons</taxon>
        <taxon>Gunneridae</taxon>
        <taxon>Pentapetalae</taxon>
        <taxon>rosids</taxon>
        <taxon>fabids</taxon>
        <taxon>Oxalidales</taxon>
        <taxon>Cephalotaceae</taxon>
        <taxon>Cephalotus</taxon>
    </lineage>
</organism>
<evidence type="ECO:0000256" key="5">
    <source>
        <dbReference type="ARBA" id="ARBA00023004"/>
    </source>
</evidence>
<comment type="cofactor">
    <cofactor evidence="1">
        <name>Fe cation</name>
        <dbReference type="ChEBI" id="CHEBI:24875"/>
    </cofactor>
</comment>
<dbReference type="Gene3D" id="2.60.120.330">
    <property type="entry name" value="B-lactam Antibiotic, Isopenicillin N Synthase, Chain"/>
    <property type="match status" value="1"/>
</dbReference>
<evidence type="ECO:0000256" key="3">
    <source>
        <dbReference type="ARBA" id="ARBA00022723"/>
    </source>
</evidence>
<evidence type="ECO:0000256" key="1">
    <source>
        <dbReference type="ARBA" id="ARBA00001962"/>
    </source>
</evidence>
<sequence>MEVTNTGIIHGRTDSDGNLQSELKAFDDTKAGVKGLVDAGVRNLPPIFIHQQLQLENKSTCKACIPIIDLQGIENDSKLRAETIGNIKEASEKWGFFQLVNHGIPVNVMDDMIDGIRRFHEQSIEVKKEYYSRDLTKKVVCLSNFGLYFLKKATWRDTLSCAMAPHPPDTQELPQVCRDVVIDYSKQVMRLGLTVYGLLSEALGLNSSHLKDMDLAESLLLMGHYSPACPEPELTMNTGGHTDSNFLTILLQDRIGGLQVFQENQWVDVPPIHGALIVNIGDVLQLISNDKFKSVTHRVLAKHVGPRISVVCFLSGDAYDQSKNSSTLYGPIKELLSKENLPIYRETSLKDYLAQYFSKGFNGTATLPHFKL</sequence>
<evidence type="ECO:0000259" key="7">
    <source>
        <dbReference type="PROSITE" id="PS51471"/>
    </source>
</evidence>
<dbReference type="InterPro" id="IPR026992">
    <property type="entry name" value="DIOX_N"/>
</dbReference>
<evidence type="ECO:0000256" key="4">
    <source>
        <dbReference type="ARBA" id="ARBA00023002"/>
    </source>
</evidence>
<protein>
    <submittedName>
        <fullName evidence="8">2OG-FeII_Oxy domain-containing protein/DIOX_N domain-containing protein</fullName>
    </submittedName>
</protein>
<accession>A0A1Q3B0S5</accession>
<dbReference type="FunFam" id="2.60.120.330:FF:000005">
    <property type="entry name" value="1-aminocyclopropane-1-carboxylate oxidase homolog 1"/>
    <property type="match status" value="1"/>
</dbReference>
<reference evidence="9" key="1">
    <citation type="submission" date="2016-04" db="EMBL/GenBank/DDBJ databases">
        <title>Cephalotus genome sequencing.</title>
        <authorList>
            <person name="Fukushima K."/>
            <person name="Hasebe M."/>
            <person name="Fang X."/>
        </authorList>
    </citation>
    <scope>NUCLEOTIDE SEQUENCE [LARGE SCALE GENOMIC DNA]</scope>
    <source>
        <strain evidence="9">cv. St1</strain>
    </source>
</reference>
<dbReference type="InterPro" id="IPR027443">
    <property type="entry name" value="IPNS-like_sf"/>
</dbReference>